<evidence type="ECO:0000313" key="1">
    <source>
        <dbReference type="EMBL" id="MVO89386.1"/>
    </source>
</evidence>
<dbReference type="AlphaFoldDB" id="A0A6L6X6J2"/>
<comment type="caution">
    <text evidence="1">The sequence shown here is derived from an EMBL/GenBank/DDBJ whole genome shotgun (WGS) entry which is preliminary data.</text>
</comment>
<gene>
    <name evidence="1" type="ORF">GPA10_32695</name>
</gene>
<sequence length="188" mass="20532">MNLTVSTHKIPGYGPTLRTAKQLAPQAVRLVERAVPGRMPDVELILTDPRGLAELGTAADAELAGVLDRRTRSRIERAALRLARDASGRAVPRANGSVLVLVNVDQHRTPAHFAVTLVHELVHAMQFSRKNVAEQVGRDARAQFGVERQSRRQARAFARLVEQHEQEAYGHEYLADQLIPGATASAAA</sequence>
<reference evidence="1 2" key="1">
    <citation type="submission" date="2019-11" db="EMBL/GenBank/DDBJ databases">
        <title>Streptomyces typhae sp. nov., a novel endophytic actinomycete isolated from the root of cattail pollen (Typha angustifolia L.).</title>
        <authorList>
            <person name="Peng C."/>
        </authorList>
    </citation>
    <scope>NUCLEOTIDE SEQUENCE [LARGE SCALE GENOMIC DNA]</scope>
    <source>
        <strain evidence="2">p1417</strain>
    </source>
</reference>
<dbReference type="RefSeq" id="WP_343041585.1">
    <property type="nucleotide sequence ID" value="NZ_WPNZ01000023.1"/>
</dbReference>
<name>A0A6L6X6J2_9ACTN</name>
<keyword evidence="2" id="KW-1185">Reference proteome</keyword>
<dbReference type="Proteomes" id="UP000483802">
    <property type="component" value="Unassembled WGS sequence"/>
</dbReference>
<accession>A0A6L6X6J2</accession>
<organism evidence="1 2">
    <name type="scientific">Streptomyces typhae</name>
    <dbReference type="NCBI Taxonomy" id="2681492"/>
    <lineage>
        <taxon>Bacteria</taxon>
        <taxon>Bacillati</taxon>
        <taxon>Actinomycetota</taxon>
        <taxon>Actinomycetes</taxon>
        <taxon>Kitasatosporales</taxon>
        <taxon>Streptomycetaceae</taxon>
        <taxon>Streptomyces</taxon>
    </lineage>
</organism>
<evidence type="ECO:0000313" key="2">
    <source>
        <dbReference type="Proteomes" id="UP000483802"/>
    </source>
</evidence>
<dbReference type="EMBL" id="WPNZ01000023">
    <property type="protein sequence ID" value="MVO89386.1"/>
    <property type="molecule type" value="Genomic_DNA"/>
</dbReference>
<proteinExistence type="predicted"/>
<protein>
    <submittedName>
        <fullName evidence="1">Uncharacterized protein</fullName>
    </submittedName>
</protein>